<evidence type="ECO:0000313" key="3">
    <source>
        <dbReference type="EMBL" id="OCA91788.1"/>
    </source>
</evidence>
<dbReference type="SUPFAM" id="SSF52091">
    <property type="entry name" value="SpoIIaa-like"/>
    <property type="match status" value="1"/>
</dbReference>
<evidence type="ECO:0000256" key="1">
    <source>
        <dbReference type="ARBA" id="ARBA00022553"/>
    </source>
</evidence>
<comment type="caution">
    <text evidence="3">The sequence shown here is derived from an EMBL/GenBank/DDBJ whole genome shotgun (WGS) entry which is preliminary data.</text>
</comment>
<dbReference type="PROSITE" id="PS50801">
    <property type="entry name" value="STAS"/>
    <property type="match status" value="1"/>
</dbReference>
<dbReference type="EMBL" id="MAYT01000005">
    <property type="protein sequence ID" value="OCA91788.1"/>
    <property type="molecule type" value="Genomic_DNA"/>
</dbReference>
<dbReference type="Pfam" id="PF01740">
    <property type="entry name" value="STAS"/>
    <property type="match status" value="1"/>
</dbReference>
<dbReference type="PANTHER" id="PTHR33745">
    <property type="entry name" value="RSBT ANTAGONIST PROTEIN RSBS-RELATED"/>
    <property type="match status" value="1"/>
</dbReference>
<gene>
    <name evidence="3" type="ORF">A8F95_19675</name>
</gene>
<dbReference type="InterPro" id="IPR051932">
    <property type="entry name" value="Bact_StressResp_Reg"/>
</dbReference>
<proteinExistence type="predicted"/>
<dbReference type="PANTHER" id="PTHR33745:SF3">
    <property type="entry name" value="RSBT CO-ANTAGONIST PROTEIN RSBRC"/>
    <property type="match status" value="1"/>
</dbReference>
<feature type="domain" description="STAS" evidence="2">
    <location>
        <begin position="166"/>
        <end position="277"/>
    </location>
</feature>
<dbReference type="RefSeq" id="WP_065409765.1">
    <property type="nucleotide sequence ID" value="NZ_MAYT01000005.1"/>
</dbReference>
<organism evidence="3 4">
    <name type="scientific">Pseudobacillus wudalianchiensis</name>
    <dbReference type="NCBI Taxonomy" id="1743143"/>
    <lineage>
        <taxon>Bacteria</taxon>
        <taxon>Bacillati</taxon>
        <taxon>Bacillota</taxon>
        <taxon>Bacilli</taxon>
        <taxon>Bacillales</taxon>
        <taxon>Bacillaceae</taxon>
        <taxon>Pseudobacillus</taxon>
    </lineage>
</organism>
<dbReference type="Gene3D" id="3.30.750.24">
    <property type="entry name" value="STAS domain"/>
    <property type="match status" value="1"/>
</dbReference>
<keyword evidence="1" id="KW-0597">Phosphoprotein</keyword>
<sequence length="282" mass="31777">MEKELKILGEAILEKKYAIAKRIHEIRLSKATDKQKQIIAQLEEKEVINIRADFISRFGEALIKGVEKENAYNDIEKWSKETGEFTYSLGVSLDEALEDTALYRAFINEALEAEVIKHNMSAKTVFAAARVIDPLLDHAVYCFSLTYVHFYKKTLENAKTEFLELSVPVVPLAKGIAVLPLIGSIDTERARLLMEETLKEAIRLRLSYLVLDLSGVAMIDTMVADQIFKVMDALKLLGVQTIVTGIRPEIAQTVLSLGLDFSKLIIRANLQQALMDVHLFHN</sequence>
<name>A0A1B9B6U1_9BACI</name>
<dbReference type="InterPro" id="IPR002645">
    <property type="entry name" value="STAS_dom"/>
</dbReference>
<protein>
    <submittedName>
        <fullName evidence="3">Anti-anti-sigma factor</fullName>
    </submittedName>
</protein>
<evidence type="ECO:0000313" key="4">
    <source>
        <dbReference type="Proteomes" id="UP000092578"/>
    </source>
</evidence>
<reference evidence="4" key="1">
    <citation type="submission" date="2016-05" db="EMBL/GenBank/DDBJ databases">
        <authorList>
            <person name="Liu B."/>
            <person name="Wang J."/>
            <person name="Zhu Y."/>
            <person name="Liu G."/>
            <person name="Chen Q."/>
            <person name="Chen Z."/>
            <person name="Lan J."/>
            <person name="Che J."/>
            <person name="Ge C."/>
            <person name="Shi H."/>
            <person name="Pan Z."/>
            <person name="Liu X."/>
        </authorList>
    </citation>
    <scope>NUCLEOTIDE SEQUENCE [LARGE SCALE GENOMIC DNA]</scope>
    <source>
        <strain evidence="4">FJAT-27215</strain>
    </source>
</reference>
<dbReference type="InterPro" id="IPR036513">
    <property type="entry name" value="STAS_dom_sf"/>
</dbReference>
<accession>A0A1B9B6U1</accession>
<dbReference type="AlphaFoldDB" id="A0A1B9B6U1"/>
<dbReference type="CDD" id="cd07041">
    <property type="entry name" value="STAS_RsbR_RsbS_like"/>
    <property type="match status" value="1"/>
</dbReference>
<evidence type="ECO:0000259" key="2">
    <source>
        <dbReference type="PROSITE" id="PS50801"/>
    </source>
</evidence>
<dbReference type="Proteomes" id="UP000092578">
    <property type="component" value="Unassembled WGS sequence"/>
</dbReference>
<keyword evidence="4" id="KW-1185">Reference proteome</keyword>